<dbReference type="Proteomes" id="UP000184612">
    <property type="component" value="Unassembled WGS sequence"/>
</dbReference>
<protein>
    <submittedName>
        <fullName evidence="2">Uncharacterized protein</fullName>
    </submittedName>
</protein>
<feature type="coiled-coil region" evidence="1">
    <location>
        <begin position="19"/>
        <end position="111"/>
    </location>
</feature>
<evidence type="ECO:0000313" key="2">
    <source>
        <dbReference type="EMBL" id="SHO44623.1"/>
    </source>
</evidence>
<organism evidence="2 3">
    <name type="scientific">Anaerocolumna xylanovorans DSM 12503</name>
    <dbReference type="NCBI Taxonomy" id="1121345"/>
    <lineage>
        <taxon>Bacteria</taxon>
        <taxon>Bacillati</taxon>
        <taxon>Bacillota</taxon>
        <taxon>Clostridia</taxon>
        <taxon>Lachnospirales</taxon>
        <taxon>Lachnospiraceae</taxon>
        <taxon>Anaerocolumna</taxon>
    </lineage>
</organism>
<name>A0A1M7XZJ2_9FIRM</name>
<evidence type="ECO:0000313" key="3">
    <source>
        <dbReference type="Proteomes" id="UP000184612"/>
    </source>
</evidence>
<gene>
    <name evidence="2" type="ORF">SAMN02745217_00667</name>
</gene>
<sequence>MFEELNKKLEENRLGIGKYQRLGNKLNDYRKQLDGLETKRTELKQQFEKEENDYNNLSKKSLNNLLLELLNKKEKKEAKEYQEAVAVKLKLEEAEKQIANILLAIRNLEEERVSFAGCENTYRKLYEQKYKLMAENVPINSEKIKTAEEQIHSLSQNLTEIDEAVKAGNLVLNKIKDTEESLDDAHGWGTFDLLGGGLISDMMKYSHLDDAGCYISEVQSLLHQFHSELSDIKMDENINIQIDGFTKFADYFFDGLLADWMVQSKINSSISSVAELHSKVDSVLSKLKQLKSVTETSLQQAKLELENFVQNNA</sequence>
<dbReference type="OrthoDB" id="3540923at2"/>
<dbReference type="AlphaFoldDB" id="A0A1M7XZJ2"/>
<evidence type="ECO:0000256" key="1">
    <source>
        <dbReference type="SAM" id="Coils"/>
    </source>
</evidence>
<accession>A0A1M7XZJ2</accession>
<keyword evidence="1" id="KW-0175">Coiled coil</keyword>
<proteinExistence type="predicted"/>
<keyword evidence="3" id="KW-1185">Reference proteome</keyword>
<reference evidence="2 3" key="1">
    <citation type="submission" date="2016-12" db="EMBL/GenBank/DDBJ databases">
        <authorList>
            <person name="Song W.-J."/>
            <person name="Kurnit D.M."/>
        </authorList>
    </citation>
    <scope>NUCLEOTIDE SEQUENCE [LARGE SCALE GENOMIC DNA]</scope>
    <source>
        <strain evidence="2 3">DSM 12503</strain>
    </source>
</reference>
<dbReference type="RefSeq" id="WP_073587351.1">
    <property type="nucleotide sequence ID" value="NZ_FRFD01000003.1"/>
</dbReference>
<dbReference type="EMBL" id="FRFD01000003">
    <property type="protein sequence ID" value="SHO44623.1"/>
    <property type="molecule type" value="Genomic_DNA"/>
</dbReference>